<dbReference type="Proteomes" id="UP000323000">
    <property type="component" value="Chromosome 1"/>
</dbReference>
<dbReference type="Pfam" id="PF14111">
    <property type="entry name" value="DUF4283"/>
    <property type="match status" value="1"/>
</dbReference>
<keyword evidence="1" id="KW-0863">Zinc-finger</keyword>
<reference evidence="5" key="1">
    <citation type="journal article" date="2019" name="Gigascience">
        <title>De novo genome assembly of the endangered Acer yangbiense, a plant species with extremely small populations endemic to Yunnan Province, China.</title>
        <authorList>
            <person name="Yang J."/>
            <person name="Wariss H.M."/>
            <person name="Tao L."/>
            <person name="Zhang R."/>
            <person name="Yun Q."/>
            <person name="Hollingsworth P."/>
            <person name="Dao Z."/>
            <person name="Luo G."/>
            <person name="Guo H."/>
            <person name="Ma Y."/>
            <person name="Sun W."/>
        </authorList>
    </citation>
    <scope>NUCLEOTIDE SEQUENCE [LARGE SCALE GENOMIC DNA]</scope>
    <source>
        <strain evidence="5">cv. Malutang</strain>
    </source>
</reference>
<dbReference type="InterPro" id="IPR001878">
    <property type="entry name" value="Znf_CCHC"/>
</dbReference>
<dbReference type="Pfam" id="PF14392">
    <property type="entry name" value="zf-CCHC_4"/>
    <property type="match status" value="1"/>
</dbReference>
<proteinExistence type="predicted"/>
<sequence length="421" mass="46826">MDPSELIKLCETLSLSETEPFYLIKGETKHVGASDVSHSLMGKVLSSKRVNREAFIGVIEQLWSPFGRVEIEVIADNIFVFYFNNPEVRDMIWARSPWHFDNNLIVLEKPQGVGEISSLSFHTAEMWVQIHNLPLMCMNRRAAKEITEQIGPVVEIPAESKECRGRFLRVKVQIDVSKPLKRFIKPGMDESDKVIVAPLLYERLPEFCYACGKIGHALKECTDDIAKLEALEVARGETNSNSPRKRSDRVESGDSIQNNPERCGDELVMTNRVPASDFGQPVDLVKHHHCSSGSQREVAQMEVDKVDLLGNPELNSKMEGVAAYSEDIESMPPQTMSVSSPTNPTPGEVNVRKWKRIARGGQGSQLGMSVTSPMHRLLAASQSHSRTSSVNPGNQYPPNLSLGNHTPSPETVGTRESKRKG</sequence>
<evidence type="ECO:0000256" key="2">
    <source>
        <dbReference type="SAM" id="MobiDB-lite"/>
    </source>
</evidence>
<feature type="region of interest" description="Disordered" evidence="2">
    <location>
        <begin position="375"/>
        <end position="421"/>
    </location>
</feature>
<keyword evidence="1" id="KW-0862">Zinc</keyword>
<name>A0A5C7IW82_9ROSI</name>
<dbReference type="GO" id="GO:0003676">
    <property type="term" value="F:nucleic acid binding"/>
    <property type="evidence" value="ECO:0007669"/>
    <property type="project" value="InterPro"/>
</dbReference>
<dbReference type="InterPro" id="IPR025836">
    <property type="entry name" value="Zn_knuckle_CX2CX4HX4C"/>
</dbReference>
<keyword evidence="1" id="KW-0479">Metal-binding</keyword>
<comment type="caution">
    <text evidence="4">The sequence shown here is derived from an EMBL/GenBank/DDBJ whole genome shotgun (WGS) entry which is preliminary data.</text>
</comment>
<dbReference type="PANTHER" id="PTHR31286">
    <property type="entry name" value="GLYCINE-RICH CELL WALL STRUCTURAL PROTEIN 1.8-LIKE"/>
    <property type="match status" value="1"/>
</dbReference>
<feature type="region of interest" description="Disordered" evidence="2">
    <location>
        <begin position="236"/>
        <end position="266"/>
    </location>
</feature>
<evidence type="ECO:0000313" key="5">
    <source>
        <dbReference type="Proteomes" id="UP000323000"/>
    </source>
</evidence>
<dbReference type="PANTHER" id="PTHR31286:SF167">
    <property type="entry name" value="OS09G0268800 PROTEIN"/>
    <property type="match status" value="1"/>
</dbReference>
<dbReference type="GO" id="GO:0008270">
    <property type="term" value="F:zinc ion binding"/>
    <property type="evidence" value="ECO:0007669"/>
    <property type="project" value="UniProtKB-KW"/>
</dbReference>
<evidence type="ECO:0000313" key="4">
    <source>
        <dbReference type="EMBL" id="TXG72776.1"/>
    </source>
</evidence>
<protein>
    <recommendedName>
        <fullName evidence="3">CCHC-type domain-containing protein</fullName>
    </recommendedName>
</protein>
<dbReference type="InterPro" id="IPR040256">
    <property type="entry name" value="At4g02000-like"/>
</dbReference>
<dbReference type="InterPro" id="IPR025558">
    <property type="entry name" value="DUF4283"/>
</dbReference>
<dbReference type="AlphaFoldDB" id="A0A5C7IW82"/>
<dbReference type="PROSITE" id="PS50158">
    <property type="entry name" value="ZF_CCHC"/>
    <property type="match status" value="1"/>
</dbReference>
<feature type="domain" description="CCHC-type" evidence="3">
    <location>
        <begin position="208"/>
        <end position="223"/>
    </location>
</feature>
<accession>A0A5C7IW82</accession>
<gene>
    <name evidence="4" type="ORF">EZV62_001355</name>
</gene>
<keyword evidence="5" id="KW-1185">Reference proteome</keyword>
<dbReference type="OrthoDB" id="1750606at2759"/>
<evidence type="ECO:0000259" key="3">
    <source>
        <dbReference type="PROSITE" id="PS50158"/>
    </source>
</evidence>
<dbReference type="EMBL" id="VAHF01000001">
    <property type="protein sequence ID" value="TXG72776.1"/>
    <property type="molecule type" value="Genomic_DNA"/>
</dbReference>
<organism evidence="4 5">
    <name type="scientific">Acer yangbiense</name>
    <dbReference type="NCBI Taxonomy" id="1000413"/>
    <lineage>
        <taxon>Eukaryota</taxon>
        <taxon>Viridiplantae</taxon>
        <taxon>Streptophyta</taxon>
        <taxon>Embryophyta</taxon>
        <taxon>Tracheophyta</taxon>
        <taxon>Spermatophyta</taxon>
        <taxon>Magnoliopsida</taxon>
        <taxon>eudicotyledons</taxon>
        <taxon>Gunneridae</taxon>
        <taxon>Pentapetalae</taxon>
        <taxon>rosids</taxon>
        <taxon>malvids</taxon>
        <taxon>Sapindales</taxon>
        <taxon>Sapindaceae</taxon>
        <taxon>Hippocastanoideae</taxon>
        <taxon>Acereae</taxon>
        <taxon>Acer</taxon>
    </lineage>
</organism>
<evidence type="ECO:0000256" key="1">
    <source>
        <dbReference type="PROSITE-ProRule" id="PRU00047"/>
    </source>
</evidence>
<feature type="compositionally biased region" description="Polar residues" evidence="2">
    <location>
        <begin position="380"/>
        <end position="411"/>
    </location>
</feature>